<dbReference type="EMBL" id="CAJOBZ010000045">
    <property type="protein sequence ID" value="CAF4911421.1"/>
    <property type="molecule type" value="Genomic_DNA"/>
</dbReference>
<dbReference type="AlphaFoldDB" id="A0A821VR75"/>
<proteinExistence type="predicted"/>
<evidence type="ECO:0000256" key="1">
    <source>
        <dbReference type="SAM" id="MobiDB-lite"/>
    </source>
</evidence>
<protein>
    <submittedName>
        <fullName evidence="2">Uncharacterized protein</fullName>
    </submittedName>
</protein>
<organism evidence="2 3">
    <name type="scientific">Pieris macdunnoughi</name>
    <dbReference type="NCBI Taxonomy" id="345717"/>
    <lineage>
        <taxon>Eukaryota</taxon>
        <taxon>Metazoa</taxon>
        <taxon>Ecdysozoa</taxon>
        <taxon>Arthropoda</taxon>
        <taxon>Hexapoda</taxon>
        <taxon>Insecta</taxon>
        <taxon>Pterygota</taxon>
        <taxon>Neoptera</taxon>
        <taxon>Endopterygota</taxon>
        <taxon>Lepidoptera</taxon>
        <taxon>Glossata</taxon>
        <taxon>Ditrysia</taxon>
        <taxon>Papilionoidea</taxon>
        <taxon>Pieridae</taxon>
        <taxon>Pierinae</taxon>
        <taxon>Pieris</taxon>
    </lineage>
</organism>
<reference evidence="2" key="1">
    <citation type="submission" date="2021-02" db="EMBL/GenBank/DDBJ databases">
        <authorList>
            <person name="Steward A R."/>
        </authorList>
    </citation>
    <scope>NUCLEOTIDE SEQUENCE</scope>
</reference>
<dbReference type="OrthoDB" id="7491435at2759"/>
<accession>A0A821VR75</accession>
<comment type="caution">
    <text evidence="2">The sequence shown here is derived from an EMBL/GenBank/DDBJ whole genome shotgun (WGS) entry which is preliminary data.</text>
</comment>
<evidence type="ECO:0000313" key="2">
    <source>
        <dbReference type="EMBL" id="CAF4911421.1"/>
    </source>
</evidence>
<feature type="region of interest" description="Disordered" evidence="1">
    <location>
        <begin position="282"/>
        <end position="307"/>
    </location>
</feature>
<keyword evidence="3" id="KW-1185">Reference proteome</keyword>
<gene>
    <name evidence="2" type="ORF">PMACD_LOCUS12169</name>
</gene>
<sequence length="619" mass="72244">MLIKLLSAVKTLRFTDIKLSKAKSERINALRKQYDAFLEEDRKRKGRNDYIMGWLDKFQTSSTVSSVRFQERATSCHQIRLLQRPEYDQKNQNISCSPNIKHPLAENFEESAILKAVSQKYILIPKISPEQSKYCNEYKEKTITPIENDSDWKRKYNILDELKKEQKSSHYTEYMAKDDTYNDLPTKDVLLTNKNFSFDLNRESEPVEEILCNENINEMPTSETHSKQDIQYKLDEKNGLCKTDTLTNSNEFNIKCVPQEKKIVRDCLEKNICSEKFDMQETQIEPQKDHEIRNSNSKTQKYDESLKDNSDNKCIPLHVTKADYNTINNELISQNVTAQPIINNVSQDYNSSSIDSSERKEVTECINLPIDHQIEENKDIHHEKINIEEHSSDVGELGIISKPSLEIEVMTPQTIERNVEDQSQIEEFETEQKDLFYSEDQNVNYSYNEEQVAGDIYENNEQYSYYEATKEDPNQYVTNVNEHEESTEQYDPHYEQQFSTYQDNPIQTQYTEDYPQNEGVDYQQQQFYENYGQQQADTPLGIEQQIDESSVYEENVGNIENIYIQDYAQETMSNEVLENAVERQLNIEDGLPGGDETVVANINEKYGSQEKLSTDLNVA</sequence>
<evidence type="ECO:0000313" key="3">
    <source>
        <dbReference type="Proteomes" id="UP000663880"/>
    </source>
</evidence>
<name>A0A821VR75_9NEOP</name>
<dbReference type="Proteomes" id="UP000663880">
    <property type="component" value="Unassembled WGS sequence"/>
</dbReference>